<dbReference type="SMART" id="SM01114">
    <property type="entry name" value="CXC"/>
    <property type="match status" value="2"/>
</dbReference>
<sequence>RCLKLYCECFHTGAFCDPSLCNCKDCHNTSAHNQLEEPRGPRVVAMLKLLNKNPDAFSGGGRKANTKGCRCQKSRCLKKFCECVASGKRCTESCLCKDCQ</sequence>
<accession>A0A1E7FQT9</accession>
<comment type="similarity">
    <text evidence="2">Belongs to the lin-54 family.</text>
</comment>
<gene>
    <name evidence="5" type="ORF">FRACYDRAFT_163976</name>
</gene>
<name>A0A1E7FQT9_9STRA</name>
<evidence type="ECO:0000256" key="1">
    <source>
        <dbReference type="ARBA" id="ARBA00004123"/>
    </source>
</evidence>
<dbReference type="PROSITE" id="PS51634">
    <property type="entry name" value="CRC"/>
    <property type="match status" value="1"/>
</dbReference>
<keyword evidence="6" id="KW-1185">Reference proteome</keyword>
<feature type="domain" description="CRC" evidence="4">
    <location>
        <begin position="1"/>
        <end position="100"/>
    </location>
</feature>
<comment type="subcellular location">
    <subcellularLocation>
        <location evidence="1">Nucleus</location>
    </subcellularLocation>
</comment>
<dbReference type="InterPro" id="IPR033467">
    <property type="entry name" value="Tesmin/TSO1-like_CXC"/>
</dbReference>
<organism evidence="5 6">
    <name type="scientific">Fragilariopsis cylindrus CCMP1102</name>
    <dbReference type="NCBI Taxonomy" id="635003"/>
    <lineage>
        <taxon>Eukaryota</taxon>
        <taxon>Sar</taxon>
        <taxon>Stramenopiles</taxon>
        <taxon>Ochrophyta</taxon>
        <taxon>Bacillariophyta</taxon>
        <taxon>Bacillariophyceae</taxon>
        <taxon>Bacillariophycidae</taxon>
        <taxon>Bacillariales</taxon>
        <taxon>Bacillariaceae</taxon>
        <taxon>Fragilariopsis</taxon>
    </lineage>
</organism>
<evidence type="ECO:0000259" key="4">
    <source>
        <dbReference type="PROSITE" id="PS51634"/>
    </source>
</evidence>
<dbReference type="PANTHER" id="PTHR12446:SF34">
    <property type="entry name" value="PROTEIN LIN-54 HOMOLOG"/>
    <property type="match status" value="1"/>
</dbReference>
<proteinExistence type="inferred from homology"/>
<dbReference type="PANTHER" id="PTHR12446">
    <property type="entry name" value="TESMIN/TSO1-RELATED"/>
    <property type="match status" value="1"/>
</dbReference>
<dbReference type="InParanoid" id="A0A1E7FQT9"/>
<dbReference type="GO" id="GO:0006355">
    <property type="term" value="P:regulation of DNA-templated transcription"/>
    <property type="evidence" value="ECO:0007669"/>
    <property type="project" value="TreeGrafter"/>
</dbReference>
<dbReference type="AlphaFoldDB" id="A0A1E7FQT9"/>
<dbReference type="Pfam" id="PF03638">
    <property type="entry name" value="TCR"/>
    <property type="match status" value="2"/>
</dbReference>
<reference evidence="5 6" key="1">
    <citation type="submission" date="2016-09" db="EMBL/GenBank/DDBJ databases">
        <title>Extensive genetic diversity and differential bi-allelic expression allows diatom success in the polar Southern Ocean.</title>
        <authorList>
            <consortium name="DOE Joint Genome Institute"/>
            <person name="Mock T."/>
            <person name="Otillar R.P."/>
            <person name="Strauss J."/>
            <person name="Dupont C."/>
            <person name="Frickenhaus S."/>
            <person name="Maumus F."/>
            <person name="Mcmullan M."/>
            <person name="Sanges R."/>
            <person name="Schmutz J."/>
            <person name="Toseland A."/>
            <person name="Valas R."/>
            <person name="Veluchamy A."/>
            <person name="Ward B.J."/>
            <person name="Allen A."/>
            <person name="Barry K."/>
            <person name="Falciatore A."/>
            <person name="Ferrante M."/>
            <person name="Fortunato A.E."/>
            <person name="Gloeckner G."/>
            <person name="Gruber A."/>
            <person name="Hipkin R."/>
            <person name="Janech M."/>
            <person name="Kroth P."/>
            <person name="Leese F."/>
            <person name="Lindquist E."/>
            <person name="Lyon B.R."/>
            <person name="Martin J."/>
            <person name="Mayer C."/>
            <person name="Parker M."/>
            <person name="Quesneville H."/>
            <person name="Raymond J."/>
            <person name="Uhlig C."/>
            <person name="Valentin K.U."/>
            <person name="Worden A.Z."/>
            <person name="Armbrust E.V."/>
            <person name="Bowler C."/>
            <person name="Green B."/>
            <person name="Moulton V."/>
            <person name="Van Oosterhout C."/>
            <person name="Grigoriev I."/>
        </authorList>
    </citation>
    <scope>NUCLEOTIDE SEQUENCE [LARGE SCALE GENOMIC DNA]</scope>
    <source>
        <strain evidence="5 6">CCMP1102</strain>
    </source>
</reference>
<evidence type="ECO:0000313" key="5">
    <source>
        <dbReference type="EMBL" id="OEU20465.1"/>
    </source>
</evidence>
<feature type="non-terminal residue" evidence="5">
    <location>
        <position position="1"/>
    </location>
</feature>
<dbReference type="GO" id="GO:0005634">
    <property type="term" value="C:nucleus"/>
    <property type="evidence" value="ECO:0007669"/>
    <property type="project" value="UniProtKB-SubCell"/>
</dbReference>
<dbReference type="KEGG" id="fcy:FRACYDRAFT_163976"/>
<evidence type="ECO:0000313" key="6">
    <source>
        <dbReference type="Proteomes" id="UP000095751"/>
    </source>
</evidence>
<dbReference type="Proteomes" id="UP000095751">
    <property type="component" value="Unassembled WGS sequence"/>
</dbReference>
<feature type="non-terminal residue" evidence="5">
    <location>
        <position position="100"/>
    </location>
</feature>
<dbReference type="InterPro" id="IPR005172">
    <property type="entry name" value="CRC"/>
</dbReference>
<dbReference type="OrthoDB" id="46687at2759"/>
<dbReference type="InterPro" id="IPR028307">
    <property type="entry name" value="Lin-54_fam"/>
</dbReference>
<dbReference type="EMBL" id="KV784354">
    <property type="protein sequence ID" value="OEU20465.1"/>
    <property type="molecule type" value="Genomic_DNA"/>
</dbReference>
<keyword evidence="3" id="KW-0539">Nucleus</keyword>
<evidence type="ECO:0000256" key="3">
    <source>
        <dbReference type="ARBA" id="ARBA00023242"/>
    </source>
</evidence>
<protein>
    <recommendedName>
        <fullName evidence="4">CRC domain-containing protein</fullName>
    </recommendedName>
</protein>
<evidence type="ECO:0000256" key="2">
    <source>
        <dbReference type="ARBA" id="ARBA00007267"/>
    </source>
</evidence>